<sequence length="71" mass="8312">MWISLFKTEGYIAKLPLCIVSIFRKKILHVVHNPLDKKQQYSIIGNNSRYTGKLLTQFYQGVFMLCIFAIM</sequence>
<keyword evidence="3" id="KW-1185">Reference proteome</keyword>
<reference evidence="2 3" key="1">
    <citation type="submission" date="2017-12" db="EMBL/GenBank/DDBJ databases">
        <title>FDA dAtabase for Regulatory Grade micrObial Sequences (FDA-ARGOS): Supporting development and validation of Infectious Disease Dx tests.</title>
        <authorList>
            <person name="Hoffmann M."/>
            <person name="Allard M."/>
            <person name="Evans P."/>
            <person name="Brown E."/>
            <person name="Tallon L.J."/>
            <person name="Sadzewicz L."/>
            <person name="Sengamalay N."/>
            <person name="Ott S."/>
            <person name="Godinez A."/>
            <person name="Nagaraj S."/>
            <person name="Vavikolanu K."/>
            <person name="Aluvathingal J."/>
            <person name="Nadendla S."/>
            <person name="Hobson J."/>
            <person name="Sichtig H."/>
        </authorList>
    </citation>
    <scope>NUCLEOTIDE SEQUENCE [LARGE SCALE GENOMIC DNA]</scope>
    <source>
        <strain evidence="3">ATCC 17749</strain>
        <strain evidence="2">FDAARGOS_97</strain>
    </source>
</reference>
<dbReference type="AlphaFoldDB" id="A0A0H0YN07"/>
<evidence type="ECO:0000313" key="1">
    <source>
        <dbReference type="EMBL" id="NOI09023.1"/>
    </source>
</evidence>
<reference evidence="1 4" key="2">
    <citation type="submission" date="2019-09" db="EMBL/GenBank/DDBJ databases">
        <title>Draft genome sequencing and comparative genomics of hatchery-associated Vibrios.</title>
        <authorList>
            <person name="Kehlet-Delgado H."/>
            <person name="Mueller R.S."/>
        </authorList>
    </citation>
    <scope>NUCLEOTIDE SEQUENCE [LARGE SCALE GENOMIC DNA]</scope>
    <source>
        <strain evidence="1 4">081416A</strain>
    </source>
</reference>
<protein>
    <submittedName>
        <fullName evidence="1">Uncharacterized protein</fullName>
    </submittedName>
</protein>
<evidence type="ECO:0000313" key="4">
    <source>
        <dbReference type="Proteomes" id="UP000532247"/>
    </source>
</evidence>
<dbReference type="EMBL" id="VTYF01000003">
    <property type="protein sequence ID" value="NOI09023.1"/>
    <property type="molecule type" value="Genomic_DNA"/>
</dbReference>
<dbReference type="STRING" id="663.BAU10_19985"/>
<dbReference type="EMBL" id="LOSN02000002">
    <property type="protein sequence ID" value="PNP20712.1"/>
    <property type="molecule type" value="Genomic_DNA"/>
</dbReference>
<gene>
    <name evidence="2" type="ORF">AL553_024120</name>
    <name evidence="1" type="ORF">F0254_09100</name>
</gene>
<organism evidence="1 4">
    <name type="scientific">Vibrio alginolyticus</name>
    <dbReference type="NCBI Taxonomy" id="663"/>
    <lineage>
        <taxon>Bacteria</taxon>
        <taxon>Pseudomonadati</taxon>
        <taxon>Pseudomonadota</taxon>
        <taxon>Gammaproteobacteria</taxon>
        <taxon>Vibrionales</taxon>
        <taxon>Vibrionaceae</taxon>
        <taxon>Vibrio</taxon>
    </lineage>
</organism>
<comment type="caution">
    <text evidence="1">The sequence shown here is derived from an EMBL/GenBank/DDBJ whole genome shotgun (WGS) entry which is preliminary data.</text>
</comment>
<evidence type="ECO:0000313" key="3">
    <source>
        <dbReference type="Proteomes" id="UP000054316"/>
    </source>
</evidence>
<evidence type="ECO:0000313" key="2">
    <source>
        <dbReference type="EMBL" id="PNP20712.1"/>
    </source>
</evidence>
<name>A0A0H0YN07_VIBAL</name>
<accession>A0A0H0YN07</accession>
<dbReference type="Proteomes" id="UP000532247">
    <property type="component" value="Unassembled WGS sequence"/>
</dbReference>
<dbReference type="Proteomes" id="UP000054316">
    <property type="component" value="Unassembled WGS sequence"/>
</dbReference>
<proteinExistence type="predicted"/>